<dbReference type="PANTHER" id="PTHR12128">
    <property type="entry name" value="DIHYDRODIPICOLINATE SYNTHASE"/>
    <property type="match status" value="1"/>
</dbReference>
<evidence type="ECO:0000313" key="16">
    <source>
        <dbReference type="EMBL" id="TCS99716.1"/>
    </source>
</evidence>
<dbReference type="Gene3D" id="3.20.20.70">
    <property type="entry name" value="Aldolase class I"/>
    <property type="match status" value="1"/>
</dbReference>
<proteinExistence type="inferred from homology"/>
<dbReference type="HAMAP" id="MF_00418">
    <property type="entry name" value="DapA"/>
    <property type="match status" value="1"/>
</dbReference>
<comment type="subcellular location">
    <subcellularLocation>
        <location evidence="12">Cytoplasm</location>
    </subcellularLocation>
</comment>
<evidence type="ECO:0000256" key="2">
    <source>
        <dbReference type="ARBA" id="ARBA00005120"/>
    </source>
</evidence>
<dbReference type="PANTHER" id="PTHR12128:SF66">
    <property type="entry name" value="4-HYDROXY-2-OXOGLUTARATE ALDOLASE, MITOCHONDRIAL"/>
    <property type="match status" value="1"/>
</dbReference>
<dbReference type="CDD" id="cd00950">
    <property type="entry name" value="DHDPS"/>
    <property type="match status" value="1"/>
</dbReference>
<comment type="similarity">
    <text evidence="3 12 13">Belongs to the DapA family.</text>
</comment>
<dbReference type="SMART" id="SM01130">
    <property type="entry name" value="DHDPS"/>
    <property type="match status" value="1"/>
</dbReference>
<dbReference type="PIRSF" id="PIRSF001365">
    <property type="entry name" value="DHDPS"/>
    <property type="match status" value="1"/>
</dbReference>
<dbReference type="InterPro" id="IPR013785">
    <property type="entry name" value="Aldolase_TIM"/>
</dbReference>
<dbReference type="GO" id="GO:0009089">
    <property type="term" value="P:lysine biosynthetic process via diaminopimelate"/>
    <property type="evidence" value="ECO:0007669"/>
    <property type="project" value="UniProtKB-UniRule"/>
</dbReference>
<name>A0A4R3LNZ9_9GAMM</name>
<keyword evidence="17" id="KW-1185">Reference proteome</keyword>
<evidence type="ECO:0000256" key="7">
    <source>
        <dbReference type="ARBA" id="ARBA00022915"/>
    </source>
</evidence>
<dbReference type="PROSITE" id="PS00665">
    <property type="entry name" value="DHDPS_1"/>
    <property type="match status" value="1"/>
</dbReference>
<evidence type="ECO:0000256" key="3">
    <source>
        <dbReference type="ARBA" id="ARBA00007592"/>
    </source>
</evidence>
<accession>A0A4R3LNZ9</accession>
<feature type="active site" description="Proton donor/acceptor" evidence="12 14">
    <location>
        <position position="144"/>
    </location>
</feature>
<dbReference type="PROSITE" id="PS00666">
    <property type="entry name" value="DHDPS_2"/>
    <property type="match status" value="1"/>
</dbReference>
<organism evidence="16 17">
    <name type="scientific">Pseudofulvimonas gallinarii</name>
    <dbReference type="NCBI Taxonomy" id="634155"/>
    <lineage>
        <taxon>Bacteria</taxon>
        <taxon>Pseudomonadati</taxon>
        <taxon>Pseudomonadota</taxon>
        <taxon>Gammaproteobacteria</taxon>
        <taxon>Lysobacterales</taxon>
        <taxon>Rhodanobacteraceae</taxon>
        <taxon>Pseudofulvimonas</taxon>
    </lineage>
</organism>
<evidence type="ECO:0000256" key="1">
    <source>
        <dbReference type="ARBA" id="ARBA00003294"/>
    </source>
</evidence>
<dbReference type="EC" id="4.3.3.7" evidence="4 12"/>
<evidence type="ECO:0000256" key="14">
    <source>
        <dbReference type="PIRSR" id="PIRSR001365-1"/>
    </source>
</evidence>
<protein>
    <recommendedName>
        <fullName evidence="4 12">4-hydroxy-tetrahydrodipicolinate synthase</fullName>
        <shortName evidence="12">HTPA synthase</shortName>
        <ecNumber evidence="4 12">4.3.3.7</ecNumber>
    </recommendedName>
</protein>
<dbReference type="NCBIfam" id="TIGR00674">
    <property type="entry name" value="dapA"/>
    <property type="match status" value="1"/>
</dbReference>
<evidence type="ECO:0000256" key="12">
    <source>
        <dbReference type="HAMAP-Rule" id="MF_00418"/>
    </source>
</evidence>
<keyword evidence="10 12" id="KW-0704">Schiff base</keyword>
<feature type="active site" description="Schiff-base intermediate with substrate" evidence="12 14">
    <location>
        <position position="172"/>
    </location>
</feature>
<comment type="pathway">
    <text evidence="2 12">Amino-acid biosynthesis; L-lysine biosynthesis via DAP pathway; (S)-tetrahydrodipicolinate from L-aspartate: step 3/4.</text>
</comment>
<dbReference type="UniPathway" id="UPA00034">
    <property type="reaction ID" value="UER00017"/>
</dbReference>
<dbReference type="InterPro" id="IPR020624">
    <property type="entry name" value="Schiff_base-form_aldolases_CS"/>
</dbReference>
<dbReference type="InterPro" id="IPR002220">
    <property type="entry name" value="DapA-like"/>
</dbReference>
<evidence type="ECO:0000256" key="11">
    <source>
        <dbReference type="ARBA" id="ARBA00047836"/>
    </source>
</evidence>
<dbReference type="SUPFAM" id="SSF51569">
    <property type="entry name" value="Aldolase"/>
    <property type="match status" value="1"/>
</dbReference>
<dbReference type="GO" id="GO:0005829">
    <property type="term" value="C:cytosol"/>
    <property type="evidence" value="ECO:0007669"/>
    <property type="project" value="TreeGrafter"/>
</dbReference>
<keyword evidence="6 12" id="KW-0028">Amino-acid biosynthesis</keyword>
<dbReference type="EMBL" id="SMAF01000005">
    <property type="protein sequence ID" value="TCS99716.1"/>
    <property type="molecule type" value="Genomic_DNA"/>
</dbReference>
<evidence type="ECO:0000256" key="6">
    <source>
        <dbReference type="ARBA" id="ARBA00022605"/>
    </source>
</evidence>
<dbReference type="Pfam" id="PF00701">
    <property type="entry name" value="DHDPS"/>
    <property type="match status" value="1"/>
</dbReference>
<evidence type="ECO:0000256" key="10">
    <source>
        <dbReference type="ARBA" id="ARBA00023270"/>
    </source>
</evidence>
<feature type="binding site" evidence="12 15">
    <location>
        <position position="56"/>
    </location>
    <ligand>
        <name>pyruvate</name>
        <dbReference type="ChEBI" id="CHEBI:15361"/>
    </ligand>
</feature>
<comment type="caution">
    <text evidence="12">Was originally thought to be a dihydrodipicolinate synthase (DHDPS), catalyzing the condensation of (S)-aspartate-beta-semialdehyde [(S)-ASA] and pyruvate to dihydrodipicolinate (DHDP). However, it was shown in E.coli that the product of the enzymatic reaction is not dihydrodipicolinate but in fact (4S)-4-hydroxy-2,3,4,5-tetrahydro-(2S)-dipicolinic acid (HTPA), and that the consecutive dehydration reaction leading to DHDP is not spontaneous but catalyzed by DapB.</text>
</comment>
<comment type="catalytic activity">
    <reaction evidence="11 12">
        <text>L-aspartate 4-semialdehyde + pyruvate = (2S,4S)-4-hydroxy-2,3,4,5-tetrahydrodipicolinate + H2O + H(+)</text>
        <dbReference type="Rhea" id="RHEA:34171"/>
        <dbReference type="ChEBI" id="CHEBI:15361"/>
        <dbReference type="ChEBI" id="CHEBI:15377"/>
        <dbReference type="ChEBI" id="CHEBI:15378"/>
        <dbReference type="ChEBI" id="CHEBI:67139"/>
        <dbReference type="ChEBI" id="CHEBI:537519"/>
        <dbReference type="EC" id="4.3.3.7"/>
    </reaction>
</comment>
<evidence type="ECO:0000313" key="17">
    <source>
        <dbReference type="Proteomes" id="UP000294599"/>
    </source>
</evidence>
<evidence type="ECO:0000256" key="4">
    <source>
        <dbReference type="ARBA" id="ARBA00012086"/>
    </source>
</evidence>
<dbReference type="GO" id="GO:0008840">
    <property type="term" value="F:4-hydroxy-tetrahydrodipicolinate synthase activity"/>
    <property type="evidence" value="ECO:0007669"/>
    <property type="project" value="UniProtKB-UniRule"/>
</dbReference>
<comment type="subunit">
    <text evidence="12">Homotetramer; dimer of dimers.</text>
</comment>
<gene>
    <name evidence="12" type="primary">dapA</name>
    <name evidence="16" type="ORF">EDC25_105152</name>
</gene>
<keyword evidence="8 12" id="KW-0457">Lysine biosynthesis</keyword>
<dbReference type="Proteomes" id="UP000294599">
    <property type="component" value="Unassembled WGS sequence"/>
</dbReference>
<keyword evidence="9 12" id="KW-0456">Lyase</keyword>
<evidence type="ECO:0000256" key="8">
    <source>
        <dbReference type="ARBA" id="ARBA00023154"/>
    </source>
</evidence>
<sequence length="310" mass="32347">MPGPMLGTTALSLKGSVCALVTPFAGDGSLDEDALLTLIDWHLDAGTRALVVAGSTGEAAMLDEAEYRRLLELSVARVAGRIPVLAGTGAAGTARTLAQTKLARDCGIDAALVATPHYVRPTQEGLFRHFSVIADESGLPVVLYNVPARTACDLQPATVERLHRHPAIIGIKEAVADPGRLAELLPLRHDGFVILSGDDETACAAMTGGADGVVSVAANIVPRAFAQMCDHAVGGQADAARAIDAGLRDLYAMLGAEPNPIPAKWLLHRLGWMGPEPRLPLTPLSAAHHARADAVLANLAGLAELRTETR</sequence>
<dbReference type="InterPro" id="IPR005263">
    <property type="entry name" value="DapA"/>
</dbReference>
<comment type="caution">
    <text evidence="16">The sequence shown here is derived from an EMBL/GenBank/DDBJ whole genome shotgun (WGS) entry which is preliminary data.</text>
</comment>
<dbReference type="GO" id="GO:0019877">
    <property type="term" value="P:diaminopimelate biosynthetic process"/>
    <property type="evidence" value="ECO:0007669"/>
    <property type="project" value="UniProtKB-UniRule"/>
</dbReference>
<feature type="site" description="Part of a proton relay during catalysis" evidence="12">
    <location>
        <position position="55"/>
    </location>
</feature>
<reference evidence="16 17" key="1">
    <citation type="submission" date="2019-03" db="EMBL/GenBank/DDBJ databases">
        <title>Genomic Encyclopedia of Type Strains, Phase IV (KMG-IV): sequencing the most valuable type-strain genomes for metagenomic binning, comparative biology and taxonomic classification.</title>
        <authorList>
            <person name="Goeker M."/>
        </authorList>
    </citation>
    <scope>NUCLEOTIDE SEQUENCE [LARGE SCALE GENOMIC DNA]</scope>
    <source>
        <strain evidence="16 17">DSM 21944</strain>
    </source>
</reference>
<evidence type="ECO:0000256" key="5">
    <source>
        <dbReference type="ARBA" id="ARBA00022490"/>
    </source>
</evidence>
<keyword evidence="5 12" id="KW-0963">Cytoplasm</keyword>
<dbReference type="InterPro" id="IPR020625">
    <property type="entry name" value="Schiff_base-form_aldolases_AS"/>
</dbReference>
<evidence type="ECO:0000256" key="9">
    <source>
        <dbReference type="ARBA" id="ARBA00023239"/>
    </source>
</evidence>
<evidence type="ECO:0000256" key="15">
    <source>
        <dbReference type="PIRSR" id="PIRSR001365-2"/>
    </source>
</evidence>
<comment type="function">
    <text evidence="1 12">Catalyzes the condensation of (S)-aspartate-beta-semialdehyde [(S)-ASA] and pyruvate to 4-hydroxy-tetrahydrodipicolinate (HTPA).</text>
</comment>
<dbReference type="PRINTS" id="PR00146">
    <property type="entry name" value="DHPICSNTHASE"/>
</dbReference>
<dbReference type="AlphaFoldDB" id="A0A4R3LNZ9"/>
<feature type="binding site" evidence="12 15">
    <location>
        <position position="214"/>
    </location>
    <ligand>
        <name>pyruvate</name>
        <dbReference type="ChEBI" id="CHEBI:15361"/>
    </ligand>
</feature>
<keyword evidence="7 12" id="KW-0220">Diaminopimelate biosynthesis</keyword>
<evidence type="ECO:0000256" key="13">
    <source>
        <dbReference type="PIRNR" id="PIRNR001365"/>
    </source>
</evidence>
<feature type="site" description="Part of a proton relay during catalysis" evidence="12">
    <location>
        <position position="118"/>
    </location>
</feature>